<feature type="coiled-coil region" evidence="1">
    <location>
        <begin position="109"/>
        <end position="166"/>
    </location>
</feature>
<dbReference type="InterPro" id="IPR021242">
    <property type="entry name" value="DUF2799"/>
</dbReference>
<evidence type="ECO:0000313" key="3">
    <source>
        <dbReference type="Proteomes" id="UP000541136"/>
    </source>
</evidence>
<sequence length="172" mass="19905">MGAVALTMGGCASMSEKECLSANWQEQGYRDGRNGHPASRVEDHREACAGVGVVPDTEQYRKGRDQGVLEYCTPENAAREGRAGRSYRNACPARLEGTFLTYHRLGYQAYQAQQRLDSLNRQMEQTQRNLDQEKKEDKRRELREELRSLDRRLYQARQELRDAERRLNSKSY</sequence>
<dbReference type="RefSeq" id="WP_158386237.1">
    <property type="nucleotide sequence ID" value="NZ_JACHIB010000004.1"/>
</dbReference>
<dbReference type="EMBL" id="JACHIB010000004">
    <property type="protein sequence ID" value="MBB6082958.1"/>
    <property type="molecule type" value="Genomic_DNA"/>
</dbReference>
<evidence type="ECO:0000256" key="1">
    <source>
        <dbReference type="SAM" id="Coils"/>
    </source>
</evidence>
<proteinExistence type="predicted"/>
<dbReference type="Proteomes" id="UP000541136">
    <property type="component" value="Unassembled WGS sequence"/>
</dbReference>
<comment type="caution">
    <text evidence="2">The sequence shown here is derived from an EMBL/GenBank/DDBJ whole genome shotgun (WGS) entry which is preliminary data.</text>
</comment>
<keyword evidence="1" id="KW-0175">Coiled coil</keyword>
<reference evidence="2 3" key="1">
    <citation type="submission" date="2020-08" db="EMBL/GenBank/DDBJ databases">
        <title>Genomic Encyclopedia of Type Strains, Phase IV (KMG-IV): sequencing the most valuable type-strain genomes for metagenomic binning, comparative biology and taxonomic classification.</title>
        <authorList>
            <person name="Goeker M."/>
        </authorList>
    </citation>
    <scope>NUCLEOTIDE SEQUENCE [LARGE SCALE GENOMIC DNA]</scope>
    <source>
        <strain evidence="2 3">DSM 12141</strain>
    </source>
</reference>
<dbReference type="Pfam" id="PF10973">
    <property type="entry name" value="DUF2799"/>
    <property type="match status" value="1"/>
</dbReference>
<name>A0A7W9TLK8_CASDE</name>
<protein>
    <recommendedName>
        <fullName evidence="4">DUF2799 domain-containing protein</fullName>
    </recommendedName>
</protein>
<evidence type="ECO:0008006" key="4">
    <source>
        <dbReference type="Google" id="ProtNLM"/>
    </source>
</evidence>
<gene>
    <name evidence="2" type="ORF">HNR28_000987</name>
</gene>
<evidence type="ECO:0000313" key="2">
    <source>
        <dbReference type="EMBL" id="MBB6082958.1"/>
    </source>
</evidence>
<dbReference type="AlphaFoldDB" id="A0A7W9TLK8"/>
<organism evidence="2 3">
    <name type="scientific">Castellaniella defragrans</name>
    <name type="common">Alcaligenes defragrans</name>
    <dbReference type="NCBI Taxonomy" id="75697"/>
    <lineage>
        <taxon>Bacteria</taxon>
        <taxon>Pseudomonadati</taxon>
        <taxon>Pseudomonadota</taxon>
        <taxon>Betaproteobacteria</taxon>
        <taxon>Burkholderiales</taxon>
        <taxon>Alcaligenaceae</taxon>
        <taxon>Castellaniella</taxon>
    </lineage>
</organism>
<accession>A0A7W9TLK8</accession>